<dbReference type="PRINTS" id="PR00895">
    <property type="entry name" value="PENTAXIN"/>
</dbReference>
<dbReference type="InterPro" id="IPR001759">
    <property type="entry name" value="PTX_dom"/>
</dbReference>
<dbReference type="Gene3D" id="2.60.120.200">
    <property type="match status" value="1"/>
</dbReference>
<dbReference type="Pfam" id="PF00354">
    <property type="entry name" value="Pentaxin"/>
    <property type="match status" value="1"/>
</dbReference>
<dbReference type="InterPro" id="IPR006585">
    <property type="entry name" value="FTP1"/>
</dbReference>
<sequence length="425" mass="48734">MRRELEERIRGERSREVYSNTVFFFYAQVKNVAPQGLPSQSSYYTSKDTPSRAIDGSLQSNYMRRQCTHTKSEKNSWWKVDLKSTHRIQSVAITNREDCCRERINGAEIHIGNSKENGGIGNPRCETVFKMNYGETMSFNCRGMEGQYISINLPNQTQYLTLCEVQVFGEPVAQEVVLDPQPTAAAGSEESDKSITAVTLSPSRLMVKQMLMPKHNFATLTCCNLTGKYFLFPEESDNSYVDLSPALPLKLNAFSLCMKVSLNVSRNRETILFSYRTLYFDELNLWQEKSGKLGFYMSGEGHMFPRLDRSKEWQHICLTWESKHGRTELWVNGRRYTNGVYRRGHQVRSGGIAMLGQDQDELGSNFERSQSFVGKIKDLNMWNKVLSLKTLKSMFRGKEKTKGNVFDWSELMFSKKGNVQVVEAV</sequence>
<evidence type="ECO:0000256" key="3">
    <source>
        <dbReference type="ARBA" id="ARBA00022729"/>
    </source>
</evidence>
<evidence type="ECO:0000256" key="5">
    <source>
        <dbReference type="ARBA" id="ARBA00023157"/>
    </source>
</evidence>
<dbReference type="PANTHER" id="PTHR45869:SF2">
    <property type="entry name" value="C-REACTIVE PROTEIN-RELATED"/>
    <property type="match status" value="1"/>
</dbReference>
<protein>
    <recommendedName>
        <fullName evidence="7">Pentraxin (PTX) domain-containing protein</fullName>
    </recommendedName>
</protein>
<proteinExistence type="predicted"/>
<keyword evidence="9" id="KW-1185">Reference proteome</keyword>
<feature type="domain" description="Pentraxin (PTX)" evidence="7">
    <location>
        <begin position="226"/>
        <end position="425"/>
    </location>
</feature>
<keyword evidence="3" id="KW-0732">Signal</keyword>
<evidence type="ECO:0000256" key="2">
    <source>
        <dbReference type="ARBA" id="ARBA00022723"/>
    </source>
</evidence>
<evidence type="ECO:0000313" key="8">
    <source>
        <dbReference type="EMBL" id="PIO27990.1"/>
    </source>
</evidence>
<name>A0A2G9RJB5_AQUCT</name>
<gene>
    <name evidence="8" type="ORF">AB205_0042770</name>
</gene>
<dbReference type="EMBL" id="KV942962">
    <property type="protein sequence ID" value="PIO27990.1"/>
    <property type="molecule type" value="Genomic_DNA"/>
</dbReference>
<accession>A0A2G9RJB5</accession>
<dbReference type="PROSITE" id="PS00289">
    <property type="entry name" value="PTX_1"/>
    <property type="match status" value="1"/>
</dbReference>
<dbReference type="OrthoDB" id="547680at2759"/>
<evidence type="ECO:0000256" key="4">
    <source>
        <dbReference type="ARBA" id="ARBA00022837"/>
    </source>
</evidence>
<evidence type="ECO:0000256" key="1">
    <source>
        <dbReference type="ARBA" id="ARBA00001913"/>
    </source>
</evidence>
<dbReference type="PROSITE" id="PS51828">
    <property type="entry name" value="PTX_2"/>
    <property type="match status" value="1"/>
</dbReference>
<keyword evidence="4" id="KW-0106">Calcium</keyword>
<keyword evidence="2" id="KW-0479">Metal-binding</keyword>
<dbReference type="SUPFAM" id="SSF49899">
    <property type="entry name" value="Concanavalin A-like lectins/glucanases"/>
    <property type="match status" value="1"/>
</dbReference>
<dbReference type="InterPro" id="IPR051005">
    <property type="entry name" value="Pentraxin_domain"/>
</dbReference>
<evidence type="ECO:0000259" key="7">
    <source>
        <dbReference type="PROSITE" id="PS51828"/>
    </source>
</evidence>
<reference evidence="9" key="1">
    <citation type="journal article" date="2017" name="Nat. Commun.">
        <title>The North American bullfrog draft genome provides insight into hormonal regulation of long noncoding RNA.</title>
        <authorList>
            <person name="Hammond S.A."/>
            <person name="Warren R.L."/>
            <person name="Vandervalk B.P."/>
            <person name="Kucuk E."/>
            <person name="Khan H."/>
            <person name="Gibb E.A."/>
            <person name="Pandoh P."/>
            <person name="Kirk H."/>
            <person name="Zhao Y."/>
            <person name="Jones M."/>
            <person name="Mungall A.J."/>
            <person name="Coope R."/>
            <person name="Pleasance S."/>
            <person name="Moore R.A."/>
            <person name="Holt R.A."/>
            <person name="Round J.M."/>
            <person name="Ohora S."/>
            <person name="Walle B.V."/>
            <person name="Veldhoen N."/>
            <person name="Helbing C.C."/>
            <person name="Birol I."/>
        </authorList>
    </citation>
    <scope>NUCLEOTIDE SEQUENCE [LARGE SCALE GENOMIC DNA]</scope>
</reference>
<dbReference type="Proteomes" id="UP000228934">
    <property type="component" value="Unassembled WGS sequence"/>
</dbReference>
<keyword evidence="5" id="KW-1015">Disulfide bond</keyword>
<organism evidence="8 9">
    <name type="scientific">Aquarana catesbeiana</name>
    <name type="common">American bullfrog</name>
    <name type="synonym">Rana catesbeiana</name>
    <dbReference type="NCBI Taxonomy" id="8400"/>
    <lineage>
        <taxon>Eukaryota</taxon>
        <taxon>Metazoa</taxon>
        <taxon>Chordata</taxon>
        <taxon>Craniata</taxon>
        <taxon>Vertebrata</taxon>
        <taxon>Euteleostomi</taxon>
        <taxon>Amphibia</taxon>
        <taxon>Batrachia</taxon>
        <taxon>Anura</taxon>
        <taxon>Neobatrachia</taxon>
        <taxon>Ranoidea</taxon>
        <taxon>Ranidae</taxon>
        <taxon>Aquarana</taxon>
    </lineage>
</organism>
<dbReference type="GO" id="GO:0046872">
    <property type="term" value="F:metal ion binding"/>
    <property type="evidence" value="ECO:0007669"/>
    <property type="project" value="UniProtKB-KW"/>
</dbReference>
<comment type="caution">
    <text evidence="6">Lacks conserved residue(s) required for the propagation of feature annotation.</text>
</comment>
<dbReference type="InterPro" id="IPR013320">
    <property type="entry name" value="ConA-like_dom_sf"/>
</dbReference>
<dbReference type="InterPro" id="IPR008979">
    <property type="entry name" value="Galactose-bd-like_sf"/>
</dbReference>
<evidence type="ECO:0000256" key="6">
    <source>
        <dbReference type="PROSITE-ProRule" id="PRU01172"/>
    </source>
</evidence>
<comment type="cofactor">
    <cofactor evidence="1">
        <name>Ca(2+)</name>
        <dbReference type="ChEBI" id="CHEBI:29108"/>
    </cofactor>
</comment>
<dbReference type="InterPro" id="IPR030476">
    <property type="entry name" value="Pentaxin_CS"/>
</dbReference>
<evidence type="ECO:0000313" key="9">
    <source>
        <dbReference type="Proteomes" id="UP000228934"/>
    </source>
</evidence>
<dbReference type="SMART" id="SM00159">
    <property type="entry name" value="PTX"/>
    <property type="match status" value="1"/>
</dbReference>
<dbReference type="Pfam" id="PF22633">
    <property type="entry name" value="F5_F8_type_C_2"/>
    <property type="match status" value="1"/>
</dbReference>
<dbReference type="SMART" id="SM00607">
    <property type="entry name" value="FTP"/>
    <property type="match status" value="1"/>
</dbReference>
<dbReference type="SUPFAM" id="SSF49785">
    <property type="entry name" value="Galactose-binding domain-like"/>
    <property type="match status" value="1"/>
</dbReference>
<dbReference type="AlphaFoldDB" id="A0A2G9RJB5"/>
<dbReference type="Gene3D" id="2.60.120.260">
    <property type="entry name" value="Galactose-binding domain-like"/>
    <property type="match status" value="1"/>
</dbReference>
<dbReference type="PANTHER" id="PTHR45869">
    <property type="entry name" value="C-REACTIVE PROTEIN-RELATED"/>
    <property type="match status" value="1"/>
</dbReference>